<keyword evidence="1" id="KW-0547">Nucleotide-binding</keyword>
<evidence type="ECO:0000256" key="1">
    <source>
        <dbReference type="ARBA" id="ARBA00022741"/>
    </source>
</evidence>
<organism evidence="2">
    <name type="scientific">hydrothermal vent metagenome</name>
    <dbReference type="NCBI Taxonomy" id="652676"/>
    <lineage>
        <taxon>unclassified sequences</taxon>
        <taxon>metagenomes</taxon>
        <taxon>ecological metagenomes</taxon>
    </lineage>
</organism>
<name>A0A3B0RIB6_9ZZZZ</name>
<dbReference type="EMBL" id="UOEA01000036">
    <property type="protein sequence ID" value="VAV83135.1"/>
    <property type="molecule type" value="Genomic_DNA"/>
</dbReference>
<dbReference type="GO" id="GO:1990133">
    <property type="term" value="C:molybdopterin adenylyltransferase complex"/>
    <property type="evidence" value="ECO:0007669"/>
    <property type="project" value="TreeGrafter"/>
</dbReference>
<dbReference type="UniPathway" id="UPA00344"/>
<dbReference type="InterPro" id="IPR044672">
    <property type="entry name" value="MOCS2A"/>
</dbReference>
<protein>
    <recommendedName>
        <fullName evidence="3">Molybdopterin synthase sulfur carrier subunit</fullName>
    </recommendedName>
</protein>
<dbReference type="InterPro" id="IPR016155">
    <property type="entry name" value="Mopterin_synth/thiamin_S_b"/>
</dbReference>
<dbReference type="InterPro" id="IPR012675">
    <property type="entry name" value="Beta-grasp_dom_sf"/>
</dbReference>
<dbReference type="GO" id="GO:0000166">
    <property type="term" value="F:nucleotide binding"/>
    <property type="evidence" value="ECO:0007669"/>
    <property type="project" value="UniProtKB-KW"/>
</dbReference>
<gene>
    <name evidence="2" type="ORF">MNBD_DELTA01-276</name>
</gene>
<sequence>MAIKILFFGILSSKTGTKETTAEVSGAATPLSDIIKELKERFPELPDGPFIYAVNEEQVATSHNIKDGDEIAIMPPFAGG</sequence>
<dbReference type="CDD" id="cd00754">
    <property type="entry name" value="Ubl_MoaD"/>
    <property type="match status" value="1"/>
</dbReference>
<dbReference type="PANTHER" id="PTHR33359">
    <property type="entry name" value="MOLYBDOPTERIN SYNTHASE SULFUR CARRIER SUBUNIT"/>
    <property type="match status" value="1"/>
</dbReference>
<dbReference type="InterPro" id="IPR003749">
    <property type="entry name" value="ThiS/MoaD-like"/>
</dbReference>
<evidence type="ECO:0008006" key="3">
    <source>
        <dbReference type="Google" id="ProtNLM"/>
    </source>
</evidence>
<dbReference type="GO" id="GO:0006777">
    <property type="term" value="P:Mo-molybdopterin cofactor biosynthetic process"/>
    <property type="evidence" value="ECO:0007669"/>
    <property type="project" value="InterPro"/>
</dbReference>
<dbReference type="SUPFAM" id="SSF54285">
    <property type="entry name" value="MoaD/ThiS"/>
    <property type="match status" value="1"/>
</dbReference>
<accession>A0A3B0RIB6</accession>
<dbReference type="AlphaFoldDB" id="A0A3B0RIB6"/>
<proteinExistence type="predicted"/>
<reference evidence="2" key="1">
    <citation type="submission" date="2018-06" db="EMBL/GenBank/DDBJ databases">
        <authorList>
            <person name="Zhirakovskaya E."/>
        </authorList>
    </citation>
    <scope>NUCLEOTIDE SEQUENCE</scope>
</reference>
<dbReference type="Gene3D" id="3.10.20.30">
    <property type="match status" value="1"/>
</dbReference>
<dbReference type="PANTHER" id="PTHR33359:SF1">
    <property type="entry name" value="MOLYBDOPTERIN SYNTHASE SULFUR CARRIER SUBUNIT"/>
    <property type="match status" value="1"/>
</dbReference>
<evidence type="ECO:0000313" key="2">
    <source>
        <dbReference type="EMBL" id="VAV83135.1"/>
    </source>
</evidence>
<dbReference type="Pfam" id="PF02597">
    <property type="entry name" value="ThiS"/>
    <property type="match status" value="1"/>
</dbReference>